<gene>
    <name evidence="2" type="ORF">GCM10011357_27110</name>
</gene>
<dbReference type="InterPro" id="IPR004843">
    <property type="entry name" value="Calcineurin-like_PHP"/>
</dbReference>
<name>A0ABQ1RHL3_9ALTE</name>
<dbReference type="RefSeq" id="WP_099035367.1">
    <property type="nucleotide sequence ID" value="NZ_BMGJ01000011.1"/>
</dbReference>
<evidence type="ECO:0000313" key="3">
    <source>
        <dbReference type="Proteomes" id="UP000614272"/>
    </source>
</evidence>
<dbReference type="EMBL" id="BMGJ01000011">
    <property type="protein sequence ID" value="GGD70600.1"/>
    <property type="molecule type" value="Genomic_DNA"/>
</dbReference>
<organism evidence="2 3">
    <name type="scientific">Lacimicrobium alkaliphilum</name>
    <dbReference type="NCBI Taxonomy" id="1526571"/>
    <lineage>
        <taxon>Bacteria</taxon>
        <taxon>Pseudomonadati</taxon>
        <taxon>Pseudomonadota</taxon>
        <taxon>Gammaproteobacteria</taxon>
        <taxon>Alteromonadales</taxon>
        <taxon>Alteromonadaceae</taxon>
        <taxon>Lacimicrobium</taxon>
    </lineage>
</organism>
<dbReference type="Gene3D" id="3.60.21.10">
    <property type="match status" value="1"/>
</dbReference>
<dbReference type="Pfam" id="PF00149">
    <property type="entry name" value="Metallophos"/>
    <property type="match status" value="1"/>
</dbReference>
<dbReference type="SUPFAM" id="SSF56300">
    <property type="entry name" value="Metallo-dependent phosphatases"/>
    <property type="match status" value="1"/>
</dbReference>
<dbReference type="PANTHER" id="PTHR46546">
    <property type="entry name" value="SHEWANELLA-LIKE PROTEIN PHOSPHATASE 1"/>
    <property type="match status" value="1"/>
</dbReference>
<protein>
    <submittedName>
        <fullName evidence="2">Metallophosphoesterase</fullName>
    </submittedName>
</protein>
<dbReference type="PANTHER" id="PTHR46546:SF4">
    <property type="entry name" value="SHEWANELLA-LIKE PROTEIN PHOSPHATASE 1"/>
    <property type="match status" value="1"/>
</dbReference>
<keyword evidence="3" id="KW-1185">Reference proteome</keyword>
<feature type="domain" description="Calcineurin-like phosphoesterase" evidence="1">
    <location>
        <begin position="86"/>
        <end position="300"/>
    </location>
</feature>
<dbReference type="PROSITE" id="PS51257">
    <property type="entry name" value="PROKAR_LIPOPROTEIN"/>
    <property type="match status" value="1"/>
</dbReference>
<reference evidence="3" key="1">
    <citation type="journal article" date="2019" name="Int. J. Syst. Evol. Microbiol.">
        <title>The Global Catalogue of Microorganisms (GCM) 10K type strain sequencing project: providing services to taxonomists for standard genome sequencing and annotation.</title>
        <authorList>
            <consortium name="The Broad Institute Genomics Platform"/>
            <consortium name="The Broad Institute Genome Sequencing Center for Infectious Disease"/>
            <person name="Wu L."/>
            <person name="Ma J."/>
        </authorList>
    </citation>
    <scope>NUCLEOTIDE SEQUENCE [LARGE SCALE GENOMIC DNA]</scope>
    <source>
        <strain evidence="3">CGMCC 1.12923</strain>
    </source>
</reference>
<comment type="caution">
    <text evidence="2">The sequence shown here is derived from an EMBL/GenBank/DDBJ whole genome shotgun (WGS) entry which is preliminary data.</text>
</comment>
<dbReference type="InterPro" id="IPR029052">
    <property type="entry name" value="Metallo-depent_PP-like"/>
</dbReference>
<sequence>MRVLLAVLLLLLYGCGEQIESEVSDGPYVFKLPQQWQAFWVCEGVKKEYRFSPPQTPMSIEKCGYVANISVGSVERPELIYDDVAKIAAISDIHGQAGILRSLLAAQGITDYQGNWNFSDGHLVVVGDVFDRGPQQTESLWLLYELDFQARAAGGRVHYLLGNHEVMVLNNDLRYLHDKYQTVQSVLGRSLPELYGKNTVLGQWLQSRNVLVKINDMLFTHGGLHPDLVTQSKTLSDINQEFTGNLIEGQQERHGFARYLHKSDGPVWYRGYFREPQATKAQLDGLLEHFNVHHIVVGHTTQNEVTGYFDNKVIAVDAGIKRGKTGEMLLVEKQLFFRGLLDGSRLVL</sequence>
<proteinExistence type="predicted"/>
<accession>A0ABQ1RHL3</accession>
<evidence type="ECO:0000313" key="2">
    <source>
        <dbReference type="EMBL" id="GGD70600.1"/>
    </source>
</evidence>
<evidence type="ECO:0000259" key="1">
    <source>
        <dbReference type="Pfam" id="PF00149"/>
    </source>
</evidence>
<dbReference type="Proteomes" id="UP000614272">
    <property type="component" value="Unassembled WGS sequence"/>
</dbReference>